<reference evidence="1 2" key="1">
    <citation type="journal article" date="2020" name="Cell">
        <title>Large-Scale Comparative Analyses of Tick Genomes Elucidate Their Genetic Diversity and Vector Capacities.</title>
        <authorList>
            <consortium name="Tick Genome and Microbiome Consortium (TIGMIC)"/>
            <person name="Jia N."/>
            <person name="Wang J."/>
            <person name="Shi W."/>
            <person name="Du L."/>
            <person name="Sun Y."/>
            <person name="Zhan W."/>
            <person name="Jiang J.F."/>
            <person name="Wang Q."/>
            <person name="Zhang B."/>
            <person name="Ji P."/>
            <person name="Bell-Sakyi L."/>
            <person name="Cui X.M."/>
            <person name="Yuan T.T."/>
            <person name="Jiang B.G."/>
            <person name="Yang W.F."/>
            <person name="Lam T.T."/>
            <person name="Chang Q.C."/>
            <person name="Ding S.J."/>
            <person name="Wang X.J."/>
            <person name="Zhu J.G."/>
            <person name="Ruan X.D."/>
            <person name="Zhao L."/>
            <person name="Wei J.T."/>
            <person name="Ye R.Z."/>
            <person name="Que T.C."/>
            <person name="Du C.H."/>
            <person name="Zhou Y.H."/>
            <person name="Cheng J.X."/>
            <person name="Dai P.F."/>
            <person name="Guo W.B."/>
            <person name="Han X.H."/>
            <person name="Huang E.J."/>
            <person name="Li L.F."/>
            <person name="Wei W."/>
            <person name="Gao Y.C."/>
            <person name="Liu J.Z."/>
            <person name="Shao H.Z."/>
            <person name="Wang X."/>
            <person name="Wang C.C."/>
            <person name="Yang T.C."/>
            <person name="Huo Q.B."/>
            <person name="Li W."/>
            <person name="Chen H.Y."/>
            <person name="Chen S.E."/>
            <person name="Zhou L.G."/>
            <person name="Ni X.B."/>
            <person name="Tian J.H."/>
            <person name="Sheng Y."/>
            <person name="Liu T."/>
            <person name="Pan Y.S."/>
            <person name="Xia L.Y."/>
            <person name="Li J."/>
            <person name="Zhao F."/>
            <person name="Cao W.C."/>
        </authorList>
    </citation>
    <scope>NUCLEOTIDE SEQUENCE [LARGE SCALE GENOMIC DNA]</scope>
    <source>
        <strain evidence="1">Iper-2018</strain>
    </source>
</reference>
<gene>
    <name evidence="1" type="ORF">HPB47_011234</name>
</gene>
<dbReference type="Proteomes" id="UP000805193">
    <property type="component" value="Unassembled WGS sequence"/>
</dbReference>
<protein>
    <submittedName>
        <fullName evidence="1">Uncharacterized protein</fullName>
    </submittedName>
</protein>
<accession>A0AC60NWV0</accession>
<name>A0AC60NWV0_IXOPE</name>
<evidence type="ECO:0000313" key="2">
    <source>
        <dbReference type="Proteomes" id="UP000805193"/>
    </source>
</evidence>
<organism evidence="1 2">
    <name type="scientific">Ixodes persulcatus</name>
    <name type="common">Taiga tick</name>
    <dbReference type="NCBI Taxonomy" id="34615"/>
    <lineage>
        <taxon>Eukaryota</taxon>
        <taxon>Metazoa</taxon>
        <taxon>Ecdysozoa</taxon>
        <taxon>Arthropoda</taxon>
        <taxon>Chelicerata</taxon>
        <taxon>Arachnida</taxon>
        <taxon>Acari</taxon>
        <taxon>Parasitiformes</taxon>
        <taxon>Ixodida</taxon>
        <taxon>Ixodoidea</taxon>
        <taxon>Ixodidae</taxon>
        <taxon>Ixodinae</taxon>
        <taxon>Ixodes</taxon>
    </lineage>
</organism>
<proteinExistence type="predicted"/>
<sequence>MILDHDFFFVRSKVKNYSKEEIEKFYGEHREKFFFDRLTSYMSSGPLSVHILAKEDAIREWRTLLGPTKVSKAVFEAPLSIRARFGLTDTRNGAHGADSEASAKREMGFFFPEFDPQKWHAEEEHRFLTEKLMFDEERCVHVPIQDQRSETLRE</sequence>
<comment type="caution">
    <text evidence="1">The sequence shown here is derived from an EMBL/GenBank/DDBJ whole genome shotgun (WGS) entry which is preliminary data.</text>
</comment>
<dbReference type="EMBL" id="JABSTQ010011417">
    <property type="protein sequence ID" value="KAG0411630.1"/>
    <property type="molecule type" value="Genomic_DNA"/>
</dbReference>
<keyword evidence="2" id="KW-1185">Reference proteome</keyword>
<evidence type="ECO:0000313" key="1">
    <source>
        <dbReference type="EMBL" id="KAG0411630.1"/>
    </source>
</evidence>